<gene>
    <name evidence="2" type="ORF">CPELLU_LOCUS15833</name>
</gene>
<dbReference type="Proteomes" id="UP000789759">
    <property type="component" value="Unassembled WGS sequence"/>
</dbReference>
<accession>A0A9N9NZC1</accession>
<organism evidence="2 3">
    <name type="scientific">Cetraspora pellucida</name>
    <dbReference type="NCBI Taxonomy" id="1433469"/>
    <lineage>
        <taxon>Eukaryota</taxon>
        <taxon>Fungi</taxon>
        <taxon>Fungi incertae sedis</taxon>
        <taxon>Mucoromycota</taxon>
        <taxon>Glomeromycotina</taxon>
        <taxon>Glomeromycetes</taxon>
        <taxon>Diversisporales</taxon>
        <taxon>Gigasporaceae</taxon>
        <taxon>Cetraspora</taxon>
    </lineage>
</organism>
<name>A0A9N9NZC1_9GLOM</name>
<keyword evidence="3" id="KW-1185">Reference proteome</keyword>
<feature type="domain" description="MACPF" evidence="1">
    <location>
        <begin position="47"/>
        <end position="147"/>
    </location>
</feature>
<comment type="caution">
    <text evidence="2">The sequence shown here is derived from an EMBL/GenBank/DDBJ whole genome shotgun (WGS) entry which is preliminary data.</text>
</comment>
<evidence type="ECO:0000259" key="1">
    <source>
        <dbReference type="Pfam" id="PF01823"/>
    </source>
</evidence>
<dbReference type="OrthoDB" id="2438774at2759"/>
<evidence type="ECO:0000313" key="3">
    <source>
        <dbReference type="Proteomes" id="UP000789759"/>
    </source>
</evidence>
<feature type="non-terminal residue" evidence="2">
    <location>
        <position position="1"/>
    </location>
</feature>
<sequence length="169" mass="20041">ETFVRCERFEDREDYIRKRLLDLGLDLPNLPVYVKFDLRHGYSIGSSAKNKNHKIEQTFLIERHYFKFTLNVDKLQLSQAFKNVINMLSHKYDKNDKNNVEMWINFFEQNGTRVVQSVWVGGYCSITVKNDSSIINAQNNKLIMAAIQARIFDPQMQFELYDETEEFNI</sequence>
<dbReference type="EMBL" id="CAJVQA010021700">
    <property type="protein sequence ID" value="CAG8770314.1"/>
    <property type="molecule type" value="Genomic_DNA"/>
</dbReference>
<dbReference type="InterPro" id="IPR020864">
    <property type="entry name" value="MACPF"/>
</dbReference>
<proteinExistence type="predicted"/>
<protein>
    <submittedName>
        <fullName evidence="2">24217_t:CDS:1</fullName>
    </submittedName>
</protein>
<dbReference type="Pfam" id="PF01823">
    <property type="entry name" value="MACPF"/>
    <property type="match status" value="1"/>
</dbReference>
<reference evidence="2" key="1">
    <citation type="submission" date="2021-06" db="EMBL/GenBank/DDBJ databases">
        <authorList>
            <person name="Kallberg Y."/>
            <person name="Tangrot J."/>
            <person name="Rosling A."/>
        </authorList>
    </citation>
    <scope>NUCLEOTIDE SEQUENCE</scope>
    <source>
        <strain evidence="2">FL966</strain>
    </source>
</reference>
<dbReference type="AlphaFoldDB" id="A0A9N9NZC1"/>
<evidence type="ECO:0000313" key="2">
    <source>
        <dbReference type="EMBL" id="CAG8770314.1"/>
    </source>
</evidence>